<organism evidence="2 3">
    <name type="scientific">Petrolisthes manimaculis</name>
    <dbReference type="NCBI Taxonomy" id="1843537"/>
    <lineage>
        <taxon>Eukaryota</taxon>
        <taxon>Metazoa</taxon>
        <taxon>Ecdysozoa</taxon>
        <taxon>Arthropoda</taxon>
        <taxon>Crustacea</taxon>
        <taxon>Multicrustacea</taxon>
        <taxon>Malacostraca</taxon>
        <taxon>Eumalacostraca</taxon>
        <taxon>Eucarida</taxon>
        <taxon>Decapoda</taxon>
        <taxon>Pleocyemata</taxon>
        <taxon>Anomura</taxon>
        <taxon>Galatheoidea</taxon>
        <taxon>Porcellanidae</taxon>
        <taxon>Petrolisthes</taxon>
    </lineage>
</organism>
<keyword evidence="1" id="KW-1133">Transmembrane helix</keyword>
<keyword evidence="1" id="KW-0812">Transmembrane</keyword>
<reference evidence="2" key="1">
    <citation type="submission" date="2023-11" db="EMBL/GenBank/DDBJ databases">
        <title>Genome assemblies of two species of porcelain crab, Petrolisthes cinctipes and Petrolisthes manimaculis (Anomura: Porcellanidae).</title>
        <authorList>
            <person name="Angst P."/>
        </authorList>
    </citation>
    <scope>NUCLEOTIDE SEQUENCE</scope>
    <source>
        <strain evidence="2">PB745_02</strain>
        <tissue evidence="2">Gill</tissue>
    </source>
</reference>
<protein>
    <submittedName>
        <fullName evidence="2">Uncharacterized protein</fullName>
    </submittedName>
</protein>
<sequence length="194" mass="21609">MPLTLITKLLDLLSRQMLTAVQASLDTLSLITGGTGGDLKTEEDFILSLNNFECRARSVEVIRQKLVRYMFPVFSLILAYSTFTFTVAAYFLIQGVLLSGGTLNMIICTSTCVLYLCNLGHTFNNEMDKVVGILKDLNVMTTNPVSKSRVMEVISGMAELQRFNMCGWYCLDYSTLLTVIFLSTLLTPITLIKT</sequence>
<feature type="transmembrane region" description="Helical" evidence="1">
    <location>
        <begin position="170"/>
        <end position="192"/>
    </location>
</feature>
<comment type="caution">
    <text evidence="2">The sequence shown here is derived from an EMBL/GenBank/DDBJ whole genome shotgun (WGS) entry which is preliminary data.</text>
</comment>
<keyword evidence="1" id="KW-0472">Membrane</keyword>
<dbReference type="AlphaFoldDB" id="A0AAE1TKI7"/>
<gene>
    <name evidence="2" type="ORF">Pmani_038156</name>
</gene>
<keyword evidence="3" id="KW-1185">Reference proteome</keyword>
<evidence type="ECO:0000313" key="3">
    <source>
        <dbReference type="Proteomes" id="UP001292094"/>
    </source>
</evidence>
<dbReference type="EMBL" id="JAWZYT010006105">
    <property type="protein sequence ID" value="KAK4288843.1"/>
    <property type="molecule type" value="Genomic_DNA"/>
</dbReference>
<proteinExistence type="predicted"/>
<accession>A0AAE1TKI7</accession>
<dbReference type="Proteomes" id="UP001292094">
    <property type="component" value="Unassembled WGS sequence"/>
</dbReference>
<name>A0AAE1TKI7_9EUCA</name>
<feature type="transmembrane region" description="Helical" evidence="1">
    <location>
        <begin position="69"/>
        <end position="91"/>
    </location>
</feature>
<evidence type="ECO:0000256" key="1">
    <source>
        <dbReference type="SAM" id="Phobius"/>
    </source>
</evidence>
<feature type="transmembrane region" description="Helical" evidence="1">
    <location>
        <begin position="97"/>
        <end position="117"/>
    </location>
</feature>
<evidence type="ECO:0000313" key="2">
    <source>
        <dbReference type="EMBL" id="KAK4288843.1"/>
    </source>
</evidence>